<dbReference type="EMBL" id="AMKT01000069">
    <property type="protein sequence ID" value="OXG16049.1"/>
    <property type="molecule type" value="Genomic_DNA"/>
</dbReference>
<gene>
    <name evidence="1" type="ORF">C361_05497</name>
</gene>
<comment type="caution">
    <text evidence="1">The sequence shown here is derived from an EMBL/GenBank/DDBJ whole genome shotgun (WGS) entry which is preliminary data.</text>
</comment>
<reference evidence="1 2" key="1">
    <citation type="submission" date="2017-06" db="EMBL/GenBank/DDBJ databases">
        <title>Global population genomics of the pathogenic fungus Cryptococcus neoformans var. grubii.</title>
        <authorList>
            <person name="Cuomo C."/>
            <person name="Litvintseva A."/>
            <person name="Chen Y."/>
            <person name="Young S."/>
            <person name="Zeng Q."/>
            <person name="Chapman S."/>
            <person name="Gujja S."/>
            <person name="Saif S."/>
            <person name="Birren B."/>
        </authorList>
    </citation>
    <scope>NUCLEOTIDE SEQUENCE [LARGE SCALE GENOMIC DNA]</scope>
    <source>
        <strain evidence="1 2">Tu259-1</strain>
    </source>
</reference>
<sequence>MFFQVQWAKNSALRVPLPLLTPPSSFVKRLGGFDTRQLLLQKRVSRHQLLIDFFKLKRGCECADILLSDGMIVHAKSAEVRVRRLWGVRWSLVPSGNLWGGMSGACFSTSMMAGSRGNRPRFPPSPMNWS</sequence>
<proteinExistence type="predicted"/>
<dbReference type="AlphaFoldDB" id="A0A854QFP9"/>
<evidence type="ECO:0000313" key="1">
    <source>
        <dbReference type="EMBL" id="OXG16049.1"/>
    </source>
</evidence>
<accession>A0A854QFP9</accession>
<name>A0A854QFP9_CRYNE</name>
<evidence type="ECO:0000313" key="2">
    <source>
        <dbReference type="Proteomes" id="UP000199727"/>
    </source>
</evidence>
<protein>
    <submittedName>
        <fullName evidence="1">Uncharacterized protein</fullName>
    </submittedName>
</protein>
<dbReference type="Proteomes" id="UP000199727">
    <property type="component" value="Unassembled WGS sequence"/>
</dbReference>
<organism evidence="1 2">
    <name type="scientific">Cryptococcus neoformans Tu259-1</name>
    <dbReference type="NCBI Taxonomy" id="1230072"/>
    <lineage>
        <taxon>Eukaryota</taxon>
        <taxon>Fungi</taxon>
        <taxon>Dikarya</taxon>
        <taxon>Basidiomycota</taxon>
        <taxon>Agaricomycotina</taxon>
        <taxon>Tremellomycetes</taxon>
        <taxon>Tremellales</taxon>
        <taxon>Cryptococcaceae</taxon>
        <taxon>Cryptococcus</taxon>
        <taxon>Cryptococcus neoformans species complex</taxon>
    </lineage>
</organism>